<gene>
    <name evidence="3" type="ORF">SAMN06265340_11723</name>
</gene>
<dbReference type="GO" id="GO:0016757">
    <property type="term" value="F:glycosyltransferase activity"/>
    <property type="evidence" value="ECO:0007669"/>
    <property type="project" value="InterPro"/>
</dbReference>
<proteinExistence type="predicted"/>
<dbReference type="RefSeq" id="WP_089323715.1">
    <property type="nucleotide sequence ID" value="NZ_FZOB01000017.1"/>
</dbReference>
<protein>
    <submittedName>
        <fullName evidence="3">Glycosyltransferase Family 4</fullName>
    </submittedName>
</protein>
<keyword evidence="4" id="KW-1185">Reference proteome</keyword>
<dbReference type="PANTHER" id="PTHR12526:SF638">
    <property type="entry name" value="SPORE COAT PROTEIN SA"/>
    <property type="match status" value="1"/>
</dbReference>
<organism evidence="3 4">
    <name type="scientific">Desulfurobacterium atlanticum</name>
    <dbReference type="NCBI Taxonomy" id="240169"/>
    <lineage>
        <taxon>Bacteria</taxon>
        <taxon>Pseudomonadati</taxon>
        <taxon>Aquificota</taxon>
        <taxon>Aquificia</taxon>
        <taxon>Desulfurobacteriales</taxon>
        <taxon>Desulfurobacteriaceae</taxon>
        <taxon>Desulfurobacterium</taxon>
    </lineage>
</organism>
<evidence type="ECO:0000259" key="1">
    <source>
        <dbReference type="Pfam" id="PF00534"/>
    </source>
</evidence>
<accession>A0A239A9Z7</accession>
<dbReference type="InterPro" id="IPR028098">
    <property type="entry name" value="Glyco_trans_4-like_N"/>
</dbReference>
<evidence type="ECO:0000313" key="4">
    <source>
        <dbReference type="Proteomes" id="UP000198405"/>
    </source>
</evidence>
<keyword evidence="3" id="KW-0808">Transferase</keyword>
<evidence type="ECO:0000313" key="3">
    <source>
        <dbReference type="EMBL" id="SNR92339.1"/>
    </source>
</evidence>
<dbReference type="EMBL" id="FZOB01000017">
    <property type="protein sequence ID" value="SNR92339.1"/>
    <property type="molecule type" value="Genomic_DNA"/>
</dbReference>
<dbReference type="PANTHER" id="PTHR12526">
    <property type="entry name" value="GLYCOSYLTRANSFERASE"/>
    <property type="match status" value="1"/>
</dbReference>
<sequence>MRNRIRVLEIIDGVGWCGTKEQTFLISCQLSKYFDVEMALASSNRHLRDRLEGKIPLHFFQKGEGNEKFDFNVYKTLYRIIKNGNYDVIVPNSSGAFNFLLPIWPFIKKKPKLIGMRRSGFVPSFLSKKFKYGIADAIVVVSKDVGLMLKEKGFFPDKIHIIESGIDLERFKPSDKYREEKRREFRIRSGEKLFVNVANFQPWRKGQDVLLKAFSKVASSGWRLMLVGHDTDSAEARSLARQFGVEDKVIFAGFRSDIEKILQAADYFVLSSNSEGIAGALLQAMASGKVVISTLAGGIGEYLKDGENGFAVPVGDVDGLADRMVKAVNLSSSQYAEISKRAVETAKKYSIEETGRKWKELIESLCS</sequence>
<dbReference type="AlphaFoldDB" id="A0A239A9Z7"/>
<dbReference type="Pfam" id="PF13439">
    <property type="entry name" value="Glyco_transf_4"/>
    <property type="match status" value="1"/>
</dbReference>
<evidence type="ECO:0000259" key="2">
    <source>
        <dbReference type="Pfam" id="PF13439"/>
    </source>
</evidence>
<name>A0A239A9Z7_9BACT</name>
<feature type="domain" description="Glycosyltransferase subfamily 4-like N-terminal" evidence="2">
    <location>
        <begin position="47"/>
        <end position="170"/>
    </location>
</feature>
<dbReference type="Proteomes" id="UP000198405">
    <property type="component" value="Unassembled WGS sequence"/>
</dbReference>
<dbReference type="SUPFAM" id="SSF53756">
    <property type="entry name" value="UDP-Glycosyltransferase/glycogen phosphorylase"/>
    <property type="match status" value="1"/>
</dbReference>
<dbReference type="InterPro" id="IPR001296">
    <property type="entry name" value="Glyco_trans_1"/>
</dbReference>
<feature type="domain" description="Glycosyl transferase family 1" evidence="1">
    <location>
        <begin position="178"/>
        <end position="342"/>
    </location>
</feature>
<dbReference type="Gene3D" id="3.40.50.2000">
    <property type="entry name" value="Glycogen Phosphorylase B"/>
    <property type="match status" value="2"/>
</dbReference>
<dbReference type="Pfam" id="PF00534">
    <property type="entry name" value="Glycos_transf_1"/>
    <property type="match status" value="1"/>
</dbReference>
<reference evidence="4" key="1">
    <citation type="submission" date="2017-06" db="EMBL/GenBank/DDBJ databases">
        <authorList>
            <person name="Varghese N."/>
            <person name="Submissions S."/>
        </authorList>
    </citation>
    <scope>NUCLEOTIDE SEQUENCE [LARGE SCALE GENOMIC DNA]</scope>
    <source>
        <strain evidence="4">DSM 15668</strain>
    </source>
</reference>
<dbReference type="OrthoDB" id="3199616at2"/>